<protein>
    <submittedName>
        <fullName evidence="1">Uncharacterized protein</fullName>
    </submittedName>
</protein>
<evidence type="ECO:0000313" key="1">
    <source>
        <dbReference type="EMBL" id="PON79570.1"/>
    </source>
</evidence>
<reference evidence="2" key="1">
    <citation type="submission" date="2016-06" db="EMBL/GenBank/DDBJ databases">
        <title>Parallel loss of symbiosis genes in relatives of nitrogen-fixing non-legume Parasponia.</title>
        <authorList>
            <person name="Van Velzen R."/>
            <person name="Holmer R."/>
            <person name="Bu F."/>
            <person name="Rutten L."/>
            <person name="Van Zeijl A."/>
            <person name="Liu W."/>
            <person name="Santuari L."/>
            <person name="Cao Q."/>
            <person name="Sharma T."/>
            <person name="Shen D."/>
            <person name="Roswanjaya Y."/>
            <person name="Wardhani T."/>
            <person name="Kalhor M.S."/>
            <person name="Jansen J."/>
            <person name="Van den Hoogen J."/>
            <person name="Gungor B."/>
            <person name="Hartog M."/>
            <person name="Hontelez J."/>
            <person name="Verver J."/>
            <person name="Yang W.-C."/>
            <person name="Schijlen E."/>
            <person name="Repin R."/>
            <person name="Schilthuizen M."/>
            <person name="Schranz E."/>
            <person name="Heidstra R."/>
            <person name="Miyata K."/>
            <person name="Fedorova E."/>
            <person name="Kohlen W."/>
            <person name="Bisseling T."/>
            <person name="Smit S."/>
            <person name="Geurts R."/>
        </authorList>
    </citation>
    <scope>NUCLEOTIDE SEQUENCE [LARGE SCALE GENOMIC DNA]</scope>
    <source>
        <strain evidence="2">cv. RG33-2</strain>
    </source>
</reference>
<organism evidence="1 2">
    <name type="scientific">Trema orientale</name>
    <name type="common">Charcoal tree</name>
    <name type="synonym">Celtis orientalis</name>
    <dbReference type="NCBI Taxonomy" id="63057"/>
    <lineage>
        <taxon>Eukaryota</taxon>
        <taxon>Viridiplantae</taxon>
        <taxon>Streptophyta</taxon>
        <taxon>Embryophyta</taxon>
        <taxon>Tracheophyta</taxon>
        <taxon>Spermatophyta</taxon>
        <taxon>Magnoliopsida</taxon>
        <taxon>eudicotyledons</taxon>
        <taxon>Gunneridae</taxon>
        <taxon>Pentapetalae</taxon>
        <taxon>rosids</taxon>
        <taxon>fabids</taxon>
        <taxon>Rosales</taxon>
        <taxon>Cannabaceae</taxon>
        <taxon>Trema</taxon>
    </lineage>
</organism>
<dbReference type="AlphaFoldDB" id="A0A2P5E204"/>
<dbReference type="EMBL" id="JXTC01000235">
    <property type="protein sequence ID" value="PON79570.1"/>
    <property type="molecule type" value="Genomic_DNA"/>
</dbReference>
<accession>A0A2P5E204</accession>
<dbReference type="InParanoid" id="A0A2P5E204"/>
<sequence length="181" mass="19396">MPLIFKPKTTYLKLTINLNAPTALPPYAPDAPLPEAIAPPEAPGAPTVALYRREAIDYATIEPGTPAPVYRREPIVYAPIEPWPVDLKVPKYQSPYAPDAPLLDTKMSLGEPATTMSGLGAIDSSSLSTNPLDPSDLPSPTTWIQKLRPAELELAEVEIRFLNYTVTLTADSGSALSSAGD</sequence>
<dbReference type="Proteomes" id="UP000237000">
    <property type="component" value="Unassembled WGS sequence"/>
</dbReference>
<name>A0A2P5E204_TREOI</name>
<proteinExistence type="predicted"/>
<gene>
    <name evidence="1" type="ORF">TorRG33x02_235790</name>
</gene>
<keyword evidence="2" id="KW-1185">Reference proteome</keyword>
<comment type="caution">
    <text evidence="1">The sequence shown here is derived from an EMBL/GenBank/DDBJ whole genome shotgun (WGS) entry which is preliminary data.</text>
</comment>
<evidence type="ECO:0000313" key="2">
    <source>
        <dbReference type="Proteomes" id="UP000237000"/>
    </source>
</evidence>